<feature type="binding site" evidence="15">
    <location>
        <position position="112"/>
    </location>
    <ligand>
        <name>DNA</name>
        <dbReference type="ChEBI" id="CHEBI:16991"/>
    </ligand>
</feature>
<keyword evidence="10 15" id="KW-0234">DNA repair</keyword>
<feature type="active site" description="Proton donor; for delta-elimination activity" evidence="15">
    <location>
        <position position="266"/>
    </location>
</feature>
<dbReference type="PANTHER" id="PTHR22993:SF9">
    <property type="entry name" value="FORMAMIDOPYRIMIDINE-DNA GLYCOSYLASE"/>
    <property type="match status" value="1"/>
</dbReference>
<dbReference type="GO" id="GO:0003684">
    <property type="term" value="F:damaged DNA binding"/>
    <property type="evidence" value="ECO:0007669"/>
    <property type="project" value="InterPro"/>
</dbReference>
<evidence type="ECO:0000256" key="9">
    <source>
        <dbReference type="ARBA" id="ARBA00023125"/>
    </source>
</evidence>
<evidence type="ECO:0000256" key="1">
    <source>
        <dbReference type="ARBA" id="ARBA00001668"/>
    </source>
</evidence>
<keyword evidence="13 15" id="KW-0326">Glycosidase</keyword>
<dbReference type="HAMAP" id="MF_00103">
    <property type="entry name" value="Fapy_DNA_glycosyl"/>
    <property type="match status" value="1"/>
</dbReference>
<evidence type="ECO:0000256" key="11">
    <source>
        <dbReference type="ARBA" id="ARBA00023239"/>
    </source>
</evidence>
<dbReference type="STRING" id="313628.LNTAR_18083"/>
<dbReference type="InterPro" id="IPR000214">
    <property type="entry name" value="Znf_DNA_glyclase/AP_lyase"/>
</dbReference>
<evidence type="ECO:0000256" key="7">
    <source>
        <dbReference type="ARBA" id="ARBA00022801"/>
    </source>
</evidence>
<keyword evidence="6 15" id="KW-0863">Zinc-finger</keyword>
<evidence type="ECO:0000256" key="5">
    <source>
        <dbReference type="ARBA" id="ARBA00022763"/>
    </source>
</evidence>
<feature type="active site" description="Schiff-base intermediate with DNA" evidence="15">
    <location>
        <position position="2"/>
    </location>
</feature>
<evidence type="ECO:0000256" key="6">
    <source>
        <dbReference type="ARBA" id="ARBA00022771"/>
    </source>
</evidence>
<gene>
    <name evidence="15" type="primary">mutM</name>
    <name evidence="15" type="synonym">fpg</name>
    <name evidence="18" type="ORF">LNTAR_18083</name>
</gene>
<comment type="subunit">
    <text evidence="3 15">Monomer.</text>
</comment>
<dbReference type="RefSeq" id="WP_007276804.1">
    <property type="nucleotide sequence ID" value="NZ_ABCK01000001.1"/>
</dbReference>
<feature type="binding site" evidence="15">
    <location>
        <position position="157"/>
    </location>
    <ligand>
        <name>DNA</name>
        <dbReference type="ChEBI" id="CHEBI:16991"/>
    </ligand>
</feature>
<dbReference type="EMBL" id="ABCK01000001">
    <property type="protein sequence ID" value="EDM29685.1"/>
    <property type="molecule type" value="Genomic_DNA"/>
</dbReference>
<dbReference type="EC" id="4.2.99.18" evidence="15"/>
<feature type="binding site" evidence="15">
    <location>
        <position position="93"/>
    </location>
    <ligand>
        <name>DNA</name>
        <dbReference type="ChEBI" id="CHEBI:16991"/>
    </ligand>
</feature>
<keyword evidence="19" id="KW-1185">Reference proteome</keyword>
<feature type="active site" description="Proton donor; for beta-elimination activity" evidence="15">
    <location>
        <position position="59"/>
    </location>
</feature>
<keyword evidence="9 15" id="KW-0238">DNA-binding</keyword>
<dbReference type="PANTHER" id="PTHR22993">
    <property type="entry name" value="FORMAMIDOPYRIMIDINE-DNA GLYCOSYLASE"/>
    <property type="match status" value="1"/>
</dbReference>
<comment type="catalytic activity">
    <reaction evidence="14 15">
        <text>2'-deoxyribonucleotide-(2'-deoxyribose 5'-phosphate)-2'-deoxyribonucleotide-DNA = a 3'-end 2'-deoxyribonucleotide-(2,3-dehydro-2,3-deoxyribose 5'-phosphate)-DNA + a 5'-end 5'-phospho-2'-deoxyribonucleoside-DNA + H(+)</text>
        <dbReference type="Rhea" id="RHEA:66592"/>
        <dbReference type="Rhea" id="RHEA-COMP:13180"/>
        <dbReference type="Rhea" id="RHEA-COMP:16897"/>
        <dbReference type="Rhea" id="RHEA-COMP:17067"/>
        <dbReference type="ChEBI" id="CHEBI:15378"/>
        <dbReference type="ChEBI" id="CHEBI:136412"/>
        <dbReference type="ChEBI" id="CHEBI:157695"/>
        <dbReference type="ChEBI" id="CHEBI:167181"/>
        <dbReference type="EC" id="4.2.99.18"/>
    </reaction>
</comment>
<dbReference type="Pfam" id="PF06831">
    <property type="entry name" value="H2TH"/>
    <property type="match status" value="1"/>
</dbReference>
<dbReference type="InterPro" id="IPR020629">
    <property type="entry name" value="FPG_Glyclase"/>
</dbReference>
<dbReference type="GO" id="GO:0008270">
    <property type="term" value="F:zinc ion binding"/>
    <property type="evidence" value="ECO:0007669"/>
    <property type="project" value="UniProtKB-UniRule"/>
</dbReference>
<evidence type="ECO:0000256" key="13">
    <source>
        <dbReference type="ARBA" id="ARBA00023295"/>
    </source>
</evidence>
<dbReference type="CDD" id="cd08966">
    <property type="entry name" value="EcFpg-like_N"/>
    <property type="match status" value="1"/>
</dbReference>
<evidence type="ECO:0000313" key="18">
    <source>
        <dbReference type="EMBL" id="EDM29685.1"/>
    </source>
</evidence>
<dbReference type="InterPro" id="IPR012319">
    <property type="entry name" value="FPG_cat"/>
</dbReference>
<dbReference type="eggNOG" id="COG0266">
    <property type="taxonomic scope" value="Bacteria"/>
</dbReference>
<keyword evidence="5 15" id="KW-0227">DNA damage</keyword>
<evidence type="ECO:0000256" key="3">
    <source>
        <dbReference type="ARBA" id="ARBA00011245"/>
    </source>
</evidence>
<comment type="catalytic activity">
    <reaction evidence="1 15">
        <text>Hydrolysis of DNA containing ring-opened 7-methylguanine residues, releasing 2,6-diamino-4-hydroxy-5-(N-methyl)formamidopyrimidine.</text>
        <dbReference type="EC" id="3.2.2.23"/>
    </reaction>
</comment>
<feature type="domain" description="Formamidopyrimidine-DNA glycosylase catalytic" evidence="17">
    <location>
        <begin position="2"/>
        <end position="115"/>
    </location>
</feature>
<dbReference type="Pfam" id="PF01149">
    <property type="entry name" value="Fapy_DNA_glyco"/>
    <property type="match status" value="1"/>
</dbReference>
<dbReference type="SUPFAM" id="SSF57716">
    <property type="entry name" value="Glucocorticoid receptor-like (DNA-binding domain)"/>
    <property type="match status" value="1"/>
</dbReference>
<dbReference type="FunFam" id="1.10.8.50:FF:000003">
    <property type="entry name" value="Formamidopyrimidine-DNA glycosylase"/>
    <property type="match status" value="1"/>
</dbReference>
<sequence>MPELPEVETVKNALAPYIEGETIKSFHFYTPRLRQELDAALFNKTFSGKKITRLKRRSKYLLFEFDDQKWILSHLGMTGSWRICKLTEERKKHEHISIRLDNDQELRYCDPRRFGEFRVITAPLDSTTDPQALSHLGPEPFDESYSQEYLWDLSRSKTKPIKNFIMDPRTVCGIGNIYASETLFRCGISPLRKTQKLRKKDCLNLINHSQSVLQSAIDAGGTTIIDFQAPDGSEGWFHQQLNVYGREGEDCVQCDKIIKRIVQAGRSSFYCPGCQK</sequence>
<comment type="caution">
    <text evidence="18">The sequence shown here is derived from an EMBL/GenBank/DDBJ whole genome shotgun (WGS) entry which is preliminary data.</text>
</comment>
<dbReference type="SUPFAM" id="SSF81624">
    <property type="entry name" value="N-terminal domain of MutM-like DNA repair proteins"/>
    <property type="match status" value="1"/>
</dbReference>
<dbReference type="NCBIfam" id="NF002211">
    <property type="entry name" value="PRK01103.1"/>
    <property type="match status" value="1"/>
</dbReference>
<proteinExistence type="inferred from homology"/>
<dbReference type="PROSITE" id="PS51068">
    <property type="entry name" value="FPG_CAT"/>
    <property type="match status" value="1"/>
</dbReference>
<dbReference type="OrthoDB" id="9800855at2"/>
<keyword evidence="7 15" id="KW-0378">Hydrolase</keyword>
<evidence type="ECO:0000256" key="8">
    <source>
        <dbReference type="ARBA" id="ARBA00022833"/>
    </source>
</evidence>
<dbReference type="InterPro" id="IPR015886">
    <property type="entry name" value="H2TH_FPG"/>
</dbReference>
<evidence type="ECO:0000256" key="4">
    <source>
        <dbReference type="ARBA" id="ARBA00022723"/>
    </source>
</evidence>
<protein>
    <recommendedName>
        <fullName evidence="15">Formamidopyrimidine-DNA glycosylase</fullName>
        <shortName evidence="15">Fapy-DNA glycosylase</shortName>
        <ecNumber evidence="15">3.2.2.23</ecNumber>
    </recommendedName>
    <alternativeName>
        <fullName evidence="15">DNA-(apurinic or apyrimidinic site) lyase MutM</fullName>
        <shortName evidence="15">AP lyase MutM</shortName>
        <ecNumber evidence="15">4.2.99.18</ecNumber>
    </alternativeName>
</protein>
<dbReference type="InterPro" id="IPR010979">
    <property type="entry name" value="Ribosomal_uS13-like_H2TH"/>
</dbReference>
<keyword evidence="11 15" id="KW-0456">Lyase</keyword>
<dbReference type="GO" id="GO:0006284">
    <property type="term" value="P:base-excision repair"/>
    <property type="evidence" value="ECO:0007669"/>
    <property type="project" value="InterPro"/>
</dbReference>
<evidence type="ECO:0000256" key="10">
    <source>
        <dbReference type="ARBA" id="ARBA00023204"/>
    </source>
</evidence>
<evidence type="ECO:0000256" key="14">
    <source>
        <dbReference type="ARBA" id="ARBA00044632"/>
    </source>
</evidence>
<dbReference type="PROSITE" id="PS51066">
    <property type="entry name" value="ZF_FPG_2"/>
    <property type="match status" value="1"/>
</dbReference>
<evidence type="ECO:0000256" key="2">
    <source>
        <dbReference type="ARBA" id="ARBA00009409"/>
    </source>
</evidence>
<dbReference type="AlphaFoldDB" id="A6DFV5"/>
<dbReference type="Proteomes" id="UP000004947">
    <property type="component" value="Unassembled WGS sequence"/>
</dbReference>
<comment type="similarity">
    <text evidence="2 15">Belongs to the FPG family.</text>
</comment>
<evidence type="ECO:0000313" key="19">
    <source>
        <dbReference type="Proteomes" id="UP000004947"/>
    </source>
</evidence>
<dbReference type="InterPro" id="IPR035937">
    <property type="entry name" value="FPG_N"/>
</dbReference>
<keyword evidence="12 15" id="KW-0511">Multifunctional enzyme</keyword>
<name>A6DFV5_9BACT</name>
<dbReference type="GO" id="GO:0034039">
    <property type="term" value="F:8-oxo-7,8-dihydroguanine DNA N-glycosylase activity"/>
    <property type="evidence" value="ECO:0007669"/>
    <property type="project" value="TreeGrafter"/>
</dbReference>
<dbReference type="SMART" id="SM01232">
    <property type="entry name" value="H2TH"/>
    <property type="match status" value="1"/>
</dbReference>
<reference evidence="18 19" key="1">
    <citation type="journal article" date="2010" name="J. Bacteriol.">
        <title>Genome sequence of Lentisphaera araneosa HTCC2155T, the type species of the order Lentisphaerales in the phylum Lentisphaerae.</title>
        <authorList>
            <person name="Thrash J.C."/>
            <person name="Cho J.C."/>
            <person name="Vergin K.L."/>
            <person name="Morris R.M."/>
            <person name="Giovannoni S.J."/>
        </authorList>
    </citation>
    <scope>NUCLEOTIDE SEQUENCE [LARGE SCALE GENOMIC DNA]</scope>
    <source>
        <strain evidence="18 19">HTCC2155</strain>
    </source>
</reference>
<dbReference type="EC" id="3.2.2.23" evidence="15"/>
<dbReference type="GO" id="GO:0140078">
    <property type="term" value="F:class I DNA-(apurinic or apyrimidinic site) endonuclease activity"/>
    <property type="evidence" value="ECO:0007669"/>
    <property type="project" value="UniProtKB-EC"/>
</dbReference>
<keyword evidence="4 15" id="KW-0479">Metal-binding</keyword>
<dbReference type="NCBIfam" id="TIGR00577">
    <property type="entry name" value="fpg"/>
    <property type="match status" value="1"/>
</dbReference>
<dbReference type="Pfam" id="PF06827">
    <property type="entry name" value="zf-FPG_IleRS"/>
    <property type="match status" value="1"/>
</dbReference>
<feature type="active site" description="Proton donor" evidence="15">
    <location>
        <position position="3"/>
    </location>
</feature>
<comment type="function">
    <text evidence="15">Involved in base excision repair of DNA damaged by oxidation or by mutagenic agents. Acts as DNA glycosylase that recognizes and removes damaged bases. Has a preference for oxidized purines, such as 7,8-dihydro-8-oxoguanine (8-oxoG). Has AP (apurinic/apyrimidinic) lyase activity and introduces nicks in the DNA strand. Cleaves the DNA backbone by beta-delta elimination to generate a single-strand break at the site of the removed base with both 3'- and 5'-phosphates.</text>
</comment>
<dbReference type="InterPro" id="IPR010663">
    <property type="entry name" value="Znf_FPG/IleRS"/>
</dbReference>
<evidence type="ECO:0000256" key="15">
    <source>
        <dbReference type="HAMAP-Rule" id="MF_00103"/>
    </source>
</evidence>
<dbReference type="Gene3D" id="1.10.8.50">
    <property type="match status" value="1"/>
</dbReference>
<evidence type="ECO:0000259" key="16">
    <source>
        <dbReference type="PROSITE" id="PS51066"/>
    </source>
</evidence>
<dbReference type="SMART" id="SM00898">
    <property type="entry name" value="Fapy_DNA_glyco"/>
    <property type="match status" value="1"/>
</dbReference>
<comment type="cofactor">
    <cofactor evidence="15">
        <name>Zn(2+)</name>
        <dbReference type="ChEBI" id="CHEBI:29105"/>
    </cofactor>
    <text evidence="15">Binds 1 zinc ion per subunit.</text>
</comment>
<dbReference type="Gene3D" id="3.20.190.10">
    <property type="entry name" value="MutM-like, N-terminal"/>
    <property type="match status" value="1"/>
</dbReference>
<organism evidence="18 19">
    <name type="scientific">Lentisphaera araneosa HTCC2155</name>
    <dbReference type="NCBI Taxonomy" id="313628"/>
    <lineage>
        <taxon>Bacteria</taxon>
        <taxon>Pseudomonadati</taxon>
        <taxon>Lentisphaerota</taxon>
        <taxon>Lentisphaeria</taxon>
        <taxon>Lentisphaerales</taxon>
        <taxon>Lentisphaeraceae</taxon>
        <taxon>Lentisphaera</taxon>
    </lineage>
</organism>
<feature type="domain" description="FPG-type" evidence="16">
    <location>
        <begin position="242"/>
        <end position="276"/>
    </location>
</feature>
<evidence type="ECO:0000256" key="12">
    <source>
        <dbReference type="ARBA" id="ARBA00023268"/>
    </source>
</evidence>
<keyword evidence="8 15" id="KW-0862">Zinc</keyword>
<accession>A6DFV5</accession>
<evidence type="ECO:0000259" key="17">
    <source>
        <dbReference type="PROSITE" id="PS51068"/>
    </source>
</evidence>
<dbReference type="SUPFAM" id="SSF46946">
    <property type="entry name" value="S13-like H2TH domain"/>
    <property type="match status" value="1"/>
</dbReference>